<dbReference type="AlphaFoldDB" id="A0A511VAT5"/>
<sequence>MQKDNSIHTMNKDREKENGTCPTNEDHEKDTPFFLHSLEEHSPEILEKMIDEPEEFKLFGSDPEVPQEYFDFDFLYHDDFLDDDYDPDINYEQEHDADFELDEDAEYAPFMWDVVTGEPIYQFDPTEKMVLCTRCGYWKRPHKFKKAKKPKVCLKCIAEERKKKGQKFTITLGAHHMAIARELGDIRQFGDTRETGVIPPSEIIEKLLQNLYAASRGYFQLNVNLTRNQIECEHIHKKKQKK</sequence>
<dbReference type="Proteomes" id="UP000321157">
    <property type="component" value="Unassembled WGS sequence"/>
</dbReference>
<reference evidence="2 3" key="1">
    <citation type="submission" date="2019-07" db="EMBL/GenBank/DDBJ databases">
        <title>Whole genome shotgun sequence of Aneurinibacillus danicus NBRC 102444.</title>
        <authorList>
            <person name="Hosoyama A."/>
            <person name="Uohara A."/>
            <person name="Ohji S."/>
            <person name="Ichikawa N."/>
        </authorList>
    </citation>
    <scope>NUCLEOTIDE SEQUENCE [LARGE SCALE GENOMIC DNA]</scope>
    <source>
        <strain evidence="2 3">NBRC 102444</strain>
    </source>
</reference>
<dbReference type="RefSeq" id="WP_146811436.1">
    <property type="nucleotide sequence ID" value="NZ_BJXX01000159.1"/>
</dbReference>
<evidence type="ECO:0000313" key="3">
    <source>
        <dbReference type="Proteomes" id="UP000321157"/>
    </source>
</evidence>
<gene>
    <name evidence="2" type="ORF">ADA01nite_33890</name>
</gene>
<evidence type="ECO:0000313" key="2">
    <source>
        <dbReference type="EMBL" id="GEN35929.1"/>
    </source>
</evidence>
<protein>
    <submittedName>
        <fullName evidence="2">Uncharacterized protein</fullName>
    </submittedName>
</protein>
<keyword evidence="3" id="KW-1185">Reference proteome</keyword>
<feature type="region of interest" description="Disordered" evidence="1">
    <location>
        <begin position="1"/>
        <end position="30"/>
    </location>
</feature>
<dbReference type="EMBL" id="BJXX01000159">
    <property type="protein sequence ID" value="GEN35929.1"/>
    <property type="molecule type" value="Genomic_DNA"/>
</dbReference>
<organism evidence="2 3">
    <name type="scientific">Aneurinibacillus danicus</name>
    <dbReference type="NCBI Taxonomy" id="267746"/>
    <lineage>
        <taxon>Bacteria</taxon>
        <taxon>Bacillati</taxon>
        <taxon>Bacillota</taxon>
        <taxon>Bacilli</taxon>
        <taxon>Bacillales</taxon>
        <taxon>Paenibacillaceae</taxon>
        <taxon>Aneurinibacillus group</taxon>
        <taxon>Aneurinibacillus</taxon>
    </lineage>
</organism>
<comment type="caution">
    <text evidence="2">The sequence shown here is derived from an EMBL/GenBank/DDBJ whole genome shotgun (WGS) entry which is preliminary data.</text>
</comment>
<proteinExistence type="predicted"/>
<evidence type="ECO:0000256" key="1">
    <source>
        <dbReference type="SAM" id="MobiDB-lite"/>
    </source>
</evidence>
<accession>A0A511VAT5</accession>
<name>A0A511VAT5_9BACL</name>